<dbReference type="InterPro" id="IPR036318">
    <property type="entry name" value="FAD-bd_PCMH-like_sf"/>
</dbReference>
<feature type="domain" description="FAD-binding PCMH-type" evidence="5">
    <location>
        <begin position="1"/>
        <end position="165"/>
    </location>
</feature>
<gene>
    <name evidence="6" type="ORF">GCM10009804_30160</name>
</gene>
<dbReference type="SUPFAM" id="SSF56176">
    <property type="entry name" value="FAD-binding/transporter-associated domain-like"/>
    <property type="match status" value="1"/>
</dbReference>
<keyword evidence="3" id="KW-0560">Oxidoreductase</keyword>
<dbReference type="PANTHER" id="PTHR42659:SF2">
    <property type="entry name" value="XANTHINE DEHYDROGENASE SUBUNIT C-RELATED"/>
    <property type="match status" value="1"/>
</dbReference>
<dbReference type="Proteomes" id="UP001501705">
    <property type="component" value="Unassembled WGS sequence"/>
</dbReference>
<evidence type="ECO:0000313" key="6">
    <source>
        <dbReference type="EMBL" id="GAA1571772.1"/>
    </source>
</evidence>
<dbReference type="InterPro" id="IPR016169">
    <property type="entry name" value="FAD-bd_PCMH_sub2"/>
</dbReference>
<evidence type="ECO:0000256" key="2">
    <source>
        <dbReference type="ARBA" id="ARBA00022827"/>
    </source>
</evidence>
<dbReference type="PANTHER" id="PTHR42659">
    <property type="entry name" value="XANTHINE DEHYDROGENASE SUBUNIT C-RELATED"/>
    <property type="match status" value="1"/>
</dbReference>
<accession>A0ABP4P168</accession>
<dbReference type="InterPro" id="IPR002346">
    <property type="entry name" value="Mopterin_DH_FAD-bd"/>
</dbReference>
<evidence type="ECO:0000259" key="5">
    <source>
        <dbReference type="PROSITE" id="PS51387"/>
    </source>
</evidence>
<evidence type="ECO:0000256" key="1">
    <source>
        <dbReference type="ARBA" id="ARBA00022630"/>
    </source>
</evidence>
<dbReference type="Pfam" id="PF00941">
    <property type="entry name" value="FAD_binding_5"/>
    <property type="match status" value="1"/>
</dbReference>
<dbReference type="EMBL" id="BAAAPH010000008">
    <property type="protein sequence ID" value="GAA1571772.1"/>
    <property type="molecule type" value="Genomic_DNA"/>
</dbReference>
<dbReference type="Gene3D" id="3.30.390.50">
    <property type="entry name" value="CO dehydrogenase flavoprotein, C-terminal domain"/>
    <property type="match status" value="2"/>
</dbReference>
<reference evidence="7" key="1">
    <citation type="journal article" date="2019" name="Int. J. Syst. Evol. Microbiol.">
        <title>The Global Catalogue of Microorganisms (GCM) 10K type strain sequencing project: providing services to taxonomists for standard genome sequencing and annotation.</title>
        <authorList>
            <consortium name="The Broad Institute Genomics Platform"/>
            <consortium name="The Broad Institute Genome Sequencing Center for Infectious Disease"/>
            <person name="Wu L."/>
            <person name="Ma J."/>
        </authorList>
    </citation>
    <scope>NUCLEOTIDE SEQUENCE [LARGE SCALE GENOMIC DNA]</scope>
    <source>
        <strain evidence="7">JCM 15572</strain>
    </source>
</reference>
<dbReference type="SMART" id="SM01092">
    <property type="entry name" value="CO_deh_flav_C"/>
    <property type="match status" value="1"/>
</dbReference>
<dbReference type="InterPro" id="IPR016166">
    <property type="entry name" value="FAD-bd_PCMH"/>
</dbReference>
<dbReference type="InterPro" id="IPR005107">
    <property type="entry name" value="CO_DH_flav_C"/>
</dbReference>
<proteinExistence type="predicted"/>
<feature type="region of interest" description="Disordered" evidence="4">
    <location>
        <begin position="241"/>
        <end position="260"/>
    </location>
</feature>
<organism evidence="6 7">
    <name type="scientific">Kribbella hippodromi</name>
    <dbReference type="NCBI Taxonomy" id="434347"/>
    <lineage>
        <taxon>Bacteria</taxon>
        <taxon>Bacillati</taxon>
        <taxon>Actinomycetota</taxon>
        <taxon>Actinomycetes</taxon>
        <taxon>Propionibacteriales</taxon>
        <taxon>Kribbellaceae</taxon>
        <taxon>Kribbella</taxon>
    </lineage>
</organism>
<keyword evidence="1" id="KW-0285">Flavoprotein</keyword>
<keyword evidence="2" id="KW-0274">FAD</keyword>
<keyword evidence="7" id="KW-1185">Reference proteome</keyword>
<comment type="caution">
    <text evidence="6">The sequence shown here is derived from an EMBL/GenBank/DDBJ whole genome shotgun (WGS) entry which is preliminary data.</text>
</comment>
<dbReference type="InterPro" id="IPR036683">
    <property type="entry name" value="CO_DH_flav_C_dom_sf"/>
</dbReference>
<dbReference type="RefSeq" id="WP_344234115.1">
    <property type="nucleotide sequence ID" value="NZ_BAAAPH010000008.1"/>
</dbReference>
<evidence type="ECO:0000313" key="7">
    <source>
        <dbReference type="Proteomes" id="UP001501705"/>
    </source>
</evidence>
<protein>
    <recommendedName>
        <fullName evidence="5">FAD-binding PCMH-type domain-containing protein</fullName>
    </recommendedName>
</protein>
<dbReference type="Gene3D" id="3.30.465.10">
    <property type="match status" value="1"/>
</dbReference>
<evidence type="ECO:0000256" key="3">
    <source>
        <dbReference type="ARBA" id="ARBA00023002"/>
    </source>
</evidence>
<evidence type="ECO:0000256" key="4">
    <source>
        <dbReference type="SAM" id="MobiDB-lite"/>
    </source>
</evidence>
<dbReference type="SUPFAM" id="SSF55447">
    <property type="entry name" value="CO dehydrogenase flavoprotein C-terminal domain-like"/>
    <property type="match status" value="2"/>
</dbReference>
<dbReference type="PROSITE" id="PS51387">
    <property type="entry name" value="FAD_PCMH"/>
    <property type="match status" value="1"/>
</dbReference>
<dbReference type="InterPro" id="IPR051312">
    <property type="entry name" value="Diverse_Substr_Oxidored"/>
</dbReference>
<sequence>MMISPDSTIELATVSGEGNLLAGGTDVLVQRRDGRDFGTLVDVTNLADAPAVVERRDGLLVLSALAPIAKIDRQLGEALPGLRMAIACFASQQIRNRATLGGNLANASPAADCVPPLVAAEAVLVLRSAAGARRVPVEEFAQGPRRTCLRAGEWVHAVEVPDLSDRVEGFRKIAGRRALAISVASLAWSWRETPDGLKDVRLAAGAVAPTVIRCKQTEALLNAEQPTARAEQPTARAEQATARAEQATAPTARAEQPAGRPLAAAGVTRAAVTAALQADISPIDDLRASAAYRRAALAGVLVEALGAHLLEVL</sequence>
<name>A0ABP4P168_9ACTN</name>
<dbReference type="Pfam" id="PF03450">
    <property type="entry name" value="CO_deh_flav_C"/>
    <property type="match status" value="1"/>
</dbReference>